<sequence>MMTQYCPNILS</sequence>
<organism evidence="1">
    <name type="scientific">Arundo donax</name>
    <name type="common">Giant reed</name>
    <name type="synonym">Donax arundinaceus</name>
    <dbReference type="NCBI Taxonomy" id="35708"/>
    <lineage>
        <taxon>Eukaryota</taxon>
        <taxon>Viridiplantae</taxon>
        <taxon>Streptophyta</taxon>
        <taxon>Embryophyta</taxon>
        <taxon>Tracheophyta</taxon>
        <taxon>Spermatophyta</taxon>
        <taxon>Magnoliopsida</taxon>
        <taxon>Liliopsida</taxon>
        <taxon>Poales</taxon>
        <taxon>Poaceae</taxon>
        <taxon>PACMAD clade</taxon>
        <taxon>Arundinoideae</taxon>
        <taxon>Arundineae</taxon>
        <taxon>Arundo</taxon>
    </lineage>
</organism>
<reference evidence="1" key="2">
    <citation type="journal article" date="2015" name="Data Brief">
        <title>Shoot transcriptome of the giant reed, Arundo donax.</title>
        <authorList>
            <person name="Barrero R.A."/>
            <person name="Guerrero F.D."/>
            <person name="Moolhuijzen P."/>
            <person name="Goolsby J.A."/>
            <person name="Tidwell J."/>
            <person name="Bellgard S.E."/>
            <person name="Bellgard M.I."/>
        </authorList>
    </citation>
    <scope>NUCLEOTIDE SEQUENCE</scope>
    <source>
        <tissue evidence="1">Shoot tissue taken approximately 20 cm above the soil surface</tissue>
    </source>
</reference>
<dbReference type="EMBL" id="GBRH01224007">
    <property type="protein sequence ID" value="JAD73888.1"/>
    <property type="molecule type" value="Transcribed_RNA"/>
</dbReference>
<reference evidence="1" key="1">
    <citation type="submission" date="2014-09" db="EMBL/GenBank/DDBJ databases">
        <authorList>
            <person name="Magalhaes I.L.F."/>
            <person name="Oliveira U."/>
            <person name="Santos F.R."/>
            <person name="Vidigal T.H.D.A."/>
            <person name="Brescovit A.D."/>
            <person name="Santos A.J."/>
        </authorList>
    </citation>
    <scope>NUCLEOTIDE SEQUENCE</scope>
    <source>
        <tissue evidence="1">Shoot tissue taken approximately 20 cm above the soil surface</tissue>
    </source>
</reference>
<accession>A0A0A9CHE6</accession>
<protein>
    <submittedName>
        <fullName evidence="1">Uncharacterized protein</fullName>
    </submittedName>
</protein>
<proteinExistence type="predicted"/>
<evidence type="ECO:0000313" key="1">
    <source>
        <dbReference type="EMBL" id="JAD73888.1"/>
    </source>
</evidence>
<name>A0A0A9CHE6_ARUDO</name>